<dbReference type="AlphaFoldDB" id="A0A1B6IL42"/>
<gene>
    <name evidence="2" type="ORF">g.57704</name>
</gene>
<feature type="non-terminal residue" evidence="2">
    <location>
        <position position="1"/>
    </location>
</feature>
<feature type="compositionally biased region" description="Low complexity" evidence="1">
    <location>
        <begin position="92"/>
        <end position="104"/>
    </location>
</feature>
<protein>
    <recommendedName>
        <fullName evidence="3">Tesmin/TSO1-like CXC domain-containing protein</fullName>
    </recommendedName>
</protein>
<accession>A0A1B6IL42</accession>
<feature type="region of interest" description="Disordered" evidence="1">
    <location>
        <begin position="77"/>
        <end position="118"/>
    </location>
</feature>
<organism evidence="2">
    <name type="scientific">Homalodisca liturata</name>
    <dbReference type="NCBI Taxonomy" id="320908"/>
    <lineage>
        <taxon>Eukaryota</taxon>
        <taxon>Metazoa</taxon>
        <taxon>Ecdysozoa</taxon>
        <taxon>Arthropoda</taxon>
        <taxon>Hexapoda</taxon>
        <taxon>Insecta</taxon>
        <taxon>Pterygota</taxon>
        <taxon>Neoptera</taxon>
        <taxon>Paraneoptera</taxon>
        <taxon>Hemiptera</taxon>
        <taxon>Auchenorrhyncha</taxon>
        <taxon>Membracoidea</taxon>
        <taxon>Cicadellidae</taxon>
        <taxon>Cicadellinae</taxon>
        <taxon>Proconiini</taxon>
        <taxon>Homalodisca</taxon>
    </lineage>
</organism>
<dbReference type="EMBL" id="GECU01020091">
    <property type="protein sequence ID" value="JAS87615.1"/>
    <property type="molecule type" value="Transcribed_RNA"/>
</dbReference>
<evidence type="ECO:0008006" key="3">
    <source>
        <dbReference type="Google" id="ProtNLM"/>
    </source>
</evidence>
<proteinExistence type="predicted"/>
<reference evidence="2" key="1">
    <citation type="submission" date="2015-11" db="EMBL/GenBank/DDBJ databases">
        <title>De novo transcriptome assembly of four potential Pierce s Disease insect vectors from Arizona vineyards.</title>
        <authorList>
            <person name="Tassone E.E."/>
        </authorList>
    </citation>
    <scope>NUCLEOTIDE SEQUENCE</scope>
</reference>
<evidence type="ECO:0000256" key="1">
    <source>
        <dbReference type="SAM" id="MobiDB-lite"/>
    </source>
</evidence>
<sequence>ITTELDPAPDKLMKLITCGCKTGNCGAACGCRKAGLTCSVACKYCGGENCSNIPSVDLENDVLEDIDLNYPSQVVHYTSMSNKERNEESDSSDAGSSSSSSRASSDVESRSKKRLRQQ</sequence>
<evidence type="ECO:0000313" key="2">
    <source>
        <dbReference type="EMBL" id="JAS87615.1"/>
    </source>
</evidence>
<name>A0A1B6IL42_9HEMI</name>